<dbReference type="AlphaFoldDB" id="A0A6J4LEV3"/>
<evidence type="ECO:0000256" key="1">
    <source>
        <dbReference type="SAM" id="MobiDB-lite"/>
    </source>
</evidence>
<dbReference type="EMBL" id="CADCTU010000549">
    <property type="protein sequence ID" value="CAA9329805.1"/>
    <property type="molecule type" value="Genomic_DNA"/>
</dbReference>
<reference evidence="2" key="1">
    <citation type="submission" date="2020-02" db="EMBL/GenBank/DDBJ databases">
        <authorList>
            <person name="Meier V. D."/>
        </authorList>
    </citation>
    <scope>NUCLEOTIDE SEQUENCE</scope>
    <source>
        <strain evidence="2">AVDCRST_MAG11</strain>
    </source>
</reference>
<name>A0A6J4LEV3_9BACT</name>
<sequence length="76" mass="7733">MRGVLAVADPDVVGGGALGARAAGGEERRRDDGGAGGEADKHRGSGARVGERRLVGRTRRPRLGCTPEIAECSHAA</sequence>
<feature type="compositionally biased region" description="Basic and acidic residues" evidence="1">
    <location>
        <begin position="24"/>
        <end position="54"/>
    </location>
</feature>
<feature type="region of interest" description="Disordered" evidence="1">
    <location>
        <begin position="14"/>
        <end position="60"/>
    </location>
</feature>
<protein>
    <submittedName>
        <fullName evidence="2">Uncharacterized protein</fullName>
    </submittedName>
</protein>
<accession>A0A6J4LEV3</accession>
<proteinExistence type="predicted"/>
<organism evidence="2">
    <name type="scientific">uncultured Gemmatimonadaceae bacterium</name>
    <dbReference type="NCBI Taxonomy" id="246130"/>
    <lineage>
        <taxon>Bacteria</taxon>
        <taxon>Pseudomonadati</taxon>
        <taxon>Gemmatimonadota</taxon>
        <taxon>Gemmatimonadia</taxon>
        <taxon>Gemmatimonadales</taxon>
        <taxon>Gemmatimonadaceae</taxon>
        <taxon>environmental samples</taxon>
    </lineage>
</organism>
<evidence type="ECO:0000313" key="2">
    <source>
        <dbReference type="EMBL" id="CAA9329805.1"/>
    </source>
</evidence>
<gene>
    <name evidence="2" type="ORF">AVDCRST_MAG11-2423</name>
</gene>